<dbReference type="EMBL" id="ML210220">
    <property type="protein sequence ID" value="TFK23340.1"/>
    <property type="molecule type" value="Genomic_DNA"/>
</dbReference>
<sequence>MFRPRPPSLRARDHSYFAGPAAETREPSKPSLAYREEDFDLSSRDILYDDELYERTSGDDLSARNFLHEDNISERDFLEDSYDLAERNNLDEGDLSSRSIAYDDLEARVKTPKPNKKHTIRAAQAKARPGYQRHNKAARSKRWAAKDQQRTKAKATNRVDTFKNGAATRRRMQRTPRRYRAGRGYGRSRGGWTGALVHRSHQPQKILWDPTALKDLDKLGLKGKGRRRVKKFHTNTVKNYITGFNKDRKPAEQAVSGRIYNLFHKQTSPLDKKMHVTVQVANESYKDSASGYPAACYYILVYMRGFLGNSGEPTQYNLSPELPALSRIPARLGIKRRRSQSSPPTGYVGAASIDFTYKGKTWKGARPRERYSETVHRWLDGVPVNWSLATQTPLQVAKRNRAGSPVSYGVCARQGGSVSLCVHTENDTDLTKVEEYRGQPMESMFMTLSAVPVNAAHKILRKAAETRLSGEYHAQIPRGIWRGHSTTLNAATCQLGALRAQKSLDFVLQESKFSGVLPLLIVEVLK</sequence>
<organism evidence="2 3">
    <name type="scientific">Coprinopsis marcescibilis</name>
    <name type="common">Agaric fungus</name>
    <name type="synonym">Psathyrella marcescibilis</name>
    <dbReference type="NCBI Taxonomy" id="230819"/>
    <lineage>
        <taxon>Eukaryota</taxon>
        <taxon>Fungi</taxon>
        <taxon>Dikarya</taxon>
        <taxon>Basidiomycota</taxon>
        <taxon>Agaricomycotina</taxon>
        <taxon>Agaricomycetes</taxon>
        <taxon>Agaricomycetidae</taxon>
        <taxon>Agaricales</taxon>
        <taxon>Agaricineae</taxon>
        <taxon>Psathyrellaceae</taxon>
        <taxon>Coprinopsis</taxon>
    </lineage>
</organism>
<feature type="region of interest" description="Disordered" evidence="1">
    <location>
        <begin position="1"/>
        <end position="36"/>
    </location>
</feature>
<keyword evidence="3" id="KW-1185">Reference proteome</keyword>
<evidence type="ECO:0000256" key="1">
    <source>
        <dbReference type="SAM" id="MobiDB-lite"/>
    </source>
</evidence>
<proteinExistence type="predicted"/>
<dbReference type="AlphaFoldDB" id="A0A5C3KRT8"/>
<evidence type="ECO:0000313" key="2">
    <source>
        <dbReference type="EMBL" id="TFK23340.1"/>
    </source>
</evidence>
<name>A0A5C3KRT8_COPMA</name>
<feature type="region of interest" description="Disordered" evidence="1">
    <location>
        <begin position="112"/>
        <end position="156"/>
    </location>
</feature>
<protein>
    <submittedName>
        <fullName evidence="2">Uncharacterized protein</fullName>
    </submittedName>
</protein>
<reference evidence="2 3" key="1">
    <citation type="journal article" date="2019" name="Nat. Ecol. Evol.">
        <title>Megaphylogeny resolves global patterns of mushroom evolution.</title>
        <authorList>
            <person name="Varga T."/>
            <person name="Krizsan K."/>
            <person name="Foldi C."/>
            <person name="Dima B."/>
            <person name="Sanchez-Garcia M."/>
            <person name="Sanchez-Ramirez S."/>
            <person name="Szollosi G.J."/>
            <person name="Szarkandi J.G."/>
            <person name="Papp V."/>
            <person name="Albert L."/>
            <person name="Andreopoulos W."/>
            <person name="Angelini C."/>
            <person name="Antonin V."/>
            <person name="Barry K.W."/>
            <person name="Bougher N.L."/>
            <person name="Buchanan P."/>
            <person name="Buyck B."/>
            <person name="Bense V."/>
            <person name="Catcheside P."/>
            <person name="Chovatia M."/>
            <person name="Cooper J."/>
            <person name="Damon W."/>
            <person name="Desjardin D."/>
            <person name="Finy P."/>
            <person name="Geml J."/>
            <person name="Haridas S."/>
            <person name="Hughes K."/>
            <person name="Justo A."/>
            <person name="Karasinski D."/>
            <person name="Kautmanova I."/>
            <person name="Kiss B."/>
            <person name="Kocsube S."/>
            <person name="Kotiranta H."/>
            <person name="LaButti K.M."/>
            <person name="Lechner B.E."/>
            <person name="Liimatainen K."/>
            <person name="Lipzen A."/>
            <person name="Lukacs Z."/>
            <person name="Mihaltcheva S."/>
            <person name="Morgado L.N."/>
            <person name="Niskanen T."/>
            <person name="Noordeloos M.E."/>
            <person name="Ohm R.A."/>
            <person name="Ortiz-Santana B."/>
            <person name="Ovrebo C."/>
            <person name="Racz N."/>
            <person name="Riley R."/>
            <person name="Savchenko A."/>
            <person name="Shiryaev A."/>
            <person name="Soop K."/>
            <person name="Spirin V."/>
            <person name="Szebenyi C."/>
            <person name="Tomsovsky M."/>
            <person name="Tulloss R.E."/>
            <person name="Uehling J."/>
            <person name="Grigoriev I.V."/>
            <person name="Vagvolgyi C."/>
            <person name="Papp T."/>
            <person name="Martin F.M."/>
            <person name="Miettinen O."/>
            <person name="Hibbett D.S."/>
            <person name="Nagy L.G."/>
        </authorList>
    </citation>
    <scope>NUCLEOTIDE SEQUENCE [LARGE SCALE GENOMIC DNA]</scope>
    <source>
        <strain evidence="2 3">CBS 121175</strain>
    </source>
</reference>
<evidence type="ECO:0000313" key="3">
    <source>
        <dbReference type="Proteomes" id="UP000307440"/>
    </source>
</evidence>
<gene>
    <name evidence="2" type="ORF">FA15DRAFT_656766</name>
</gene>
<feature type="compositionally biased region" description="Basic residues" evidence="1">
    <location>
        <begin position="131"/>
        <end position="143"/>
    </location>
</feature>
<accession>A0A5C3KRT8</accession>
<dbReference type="Proteomes" id="UP000307440">
    <property type="component" value="Unassembled WGS sequence"/>
</dbReference>